<dbReference type="PANTHER" id="PTHR31325">
    <property type="entry name" value="OS01G0798800 PROTEIN-RELATED"/>
    <property type="match status" value="1"/>
</dbReference>
<feature type="domain" description="DUF4220" evidence="2">
    <location>
        <begin position="36"/>
        <end position="352"/>
    </location>
</feature>
<gene>
    <name evidence="3" type="ORF">O6P43_011238</name>
</gene>
<dbReference type="EMBL" id="JARAOO010000004">
    <property type="protein sequence ID" value="KAJ7973519.1"/>
    <property type="molecule type" value="Genomic_DNA"/>
</dbReference>
<dbReference type="Pfam" id="PF04578">
    <property type="entry name" value="DUF594"/>
    <property type="match status" value="1"/>
</dbReference>
<evidence type="ECO:0000259" key="2">
    <source>
        <dbReference type="Pfam" id="PF13968"/>
    </source>
</evidence>
<feature type="transmembrane region" description="Helical" evidence="1">
    <location>
        <begin position="507"/>
        <end position="524"/>
    </location>
</feature>
<feature type="transmembrane region" description="Helical" evidence="1">
    <location>
        <begin position="249"/>
        <end position="271"/>
    </location>
</feature>
<feature type="transmembrane region" description="Helical" evidence="1">
    <location>
        <begin position="530"/>
        <end position="549"/>
    </location>
</feature>
<protein>
    <recommendedName>
        <fullName evidence="2">DUF4220 domain-containing protein</fullName>
    </recommendedName>
</protein>
<dbReference type="Proteomes" id="UP001163823">
    <property type="component" value="Chromosome 4"/>
</dbReference>
<keyword evidence="4" id="KW-1185">Reference proteome</keyword>
<accession>A0AAD7Q278</accession>
<dbReference type="InterPro" id="IPR025315">
    <property type="entry name" value="DUF4220"/>
</dbReference>
<feature type="transmembrane region" description="Helical" evidence="1">
    <location>
        <begin position="218"/>
        <end position="237"/>
    </location>
</feature>
<evidence type="ECO:0000256" key="1">
    <source>
        <dbReference type="SAM" id="Phobius"/>
    </source>
</evidence>
<keyword evidence="1" id="KW-1133">Transmembrane helix</keyword>
<dbReference type="InterPro" id="IPR007658">
    <property type="entry name" value="DUF594"/>
</dbReference>
<keyword evidence="1" id="KW-0812">Transmembrane</keyword>
<organism evidence="3 4">
    <name type="scientific">Quillaja saponaria</name>
    <name type="common">Soap bark tree</name>
    <dbReference type="NCBI Taxonomy" id="32244"/>
    <lineage>
        <taxon>Eukaryota</taxon>
        <taxon>Viridiplantae</taxon>
        <taxon>Streptophyta</taxon>
        <taxon>Embryophyta</taxon>
        <taxon>Tracheophyta</taxon>
        <taxon>Spermatophyta</taxon>
        <taxon>Magnoliopsida</taxon>
        <taxon>eudicotyledons</taxon>
        <taxon>Gunneridae</taxon>
        <taxon>Pentapetalae</taxon>
        <taxon>rosids</taxon>
        <taxon>fabids</taxon>
        <taxon>Fabales</taxon>
        <taxon>Quillajaceae</taxon>
        <taxon>Quillaja</taxon>
    </lineage>
</organism>
<evidence type="ECO:0000313" key="4">
    <source>
        <dbReference type="Proteomes" id="UP001163823"/>
    </source>
</evidence>
<feature type="transmembrane region" description="Helical" evidence="1">
    <location>
        <begin position="291"/>
        <end position="310"/>
    </location>
</feature>
<name>A0AAD7Q278_QUISA</name>
<keyword evidence="1" id="KW-0472">Membrane</keyword>
<dbReference type="Pfam" id="PF13968">
    <property type="entry name" value="DUF4220"/>
    <property type="match status" value="1"/>
</dbReference>
<evidence type="ECO:0000313" key="3">
    <source>
        <dbReference type="EMBL" id="KAJ7973519.1"/>
    </source>
</evidence>
<comment type="caution">
    <text evidence="3">The sequence shown here is derived from an EMBL/GenBank/DDBJ whole genome shotgun (WGS) entry which is preliminary data.</text>
</comment>
<feature type="transmembrane region" description="Helical" evidence="1">
    <location>
        <begin position="12"/>
        <end position="35"/>
    </location>
</feature>
<dbReference type="AlphaFoldDB" id="A0AAD7Q278"/>
<sequence>MMMEALPLIQGIMVSFWLSGLPFFFYILVALTLLLRLLLKIMSYGLDTCLVLFLQTVPNNRLWLPITLLFLAGIVKYGERTRALYLASLDSFRKSMLGKPDPGPNYAKLMEEYKSKQDAGIPSRIIITPELIKEDKIDDPKGNKFTEILAVREGYTYFNKFKGLIVDLIFSISDRNQSHKLFQKLQSTEALRVIAVELNFIYEALYTKLQVVHTKAGYFFRFVSLSSVVAALVLFTFHEKHGFKKFDVGVTYALLYGAIALEFIAFFRIIFSDWTAASLGKTPKNSIIKGIVWVVFIKATNFLSILEYFLSFKEPRWVKCENKRYTEYEALATPFFSRRWSESIWGNNLIAYILQQCPVRRKSEDGNRIVQFFLAIYDRICWILGTGFYFVIDYIGAGDTLDEWRYKFKMPFLKELWRFIFLDMKRKSEDVDDIETVRWICSARGALFLRETKMDVDIRHNLMPYVEEVAYDESLIIWHIATDICYYIEKQLDIDDQKRNEQQHPLVIVRMIKNVFLIPTMIIGSKIMKFFKTLIGFLIVMGIMIKMILIRKSHHDEEDNIADQHEENDIATEHDKREFSKLLSDYMLYLLVMQPTMMSAVAGIGQIRFRDTCAEAENFFTRRDLGPRYGKRKATNFFRRGDLDPKAIKEACQKIYDVSTDVKPGYVKGDRSKSVLFDACRLAKELEKLGQDKKWNVISQVWLELLSYAASHCRTRTHAQQVSKGGELVTLVWLLMAHFGLGEQFQIKEGHARAKLIVDEPRQHKFQ</sequence>
<proteinExistence type="predicted"/>
<reference evidence="3" key="1">
    <citation type="journal article" date="2023" name="Science">
        <title>Elucidation of the pathway for biosynthesis of saponin adjuvants from the soapbark tree.</title>
        <authorList>
            <person name="Reed J."/>
            <person name="Orme A."/>
            <person name="El-Demerdash A."/>
            <person name="Owen C."/>
            <person name="Martin L.B.B."/>
            <person name="Misra R.C."/>
            <person name="Kikuchi S."/>
            <person name="Rejzek M."/>
            <person name="Martin A.C."/>
            <person name="Harkess A."/>
            <person name="Leebens-Mack J."/>
            <person name="Louveau T."/>
            <person name="Stephenson M.J."/>
            <person name="Osbourn A."/>
        </authorList>
    </citation>
    <scope>NUCLEOTIDE SEQUENCE</scope>
    <source>
        <strain evidence="3">S10</strain>
    </source>
</reference>